<evidence type="ECO:0000259" key="5">
    <source>
        <dbReference type="SMART" id="SM00849"/>
    </source>
</evidence>
<evidence type="ECO:0000256" key="1">
    <source>
        <dbReference type="ARBA" id="ARBA00006759"/>
    </source>
</evidence>
<evidence type="ECO:0000256" key="4">
    <source>
        <dbReference type="ARBA" id="ARBA00022833"/>
    </source>
</evidence>
<dbReference type="Proteomes" id="UP000193922">
    <property type="component" value="Unassembled WGS sequence"/>
</dbReference>
<dbReference type="InterPro" id="IPR036866">
    <property type="entry name" value="RibonucZ/Hydroxyglut_hydro"/>
</dbReference>
<dbReference type="Gene3D" id="1.10.10.10">
    <property type="entry name" value="Winged helix-like DNA-binding domain superfamily/Winged helix DNA-binding domain"/>
    <property type="match status" value="1"/>
</dbReference>
<organism evidence="6 7">
    <name type="scientific">Linderina pennispora</name>
    <dbReference type="NCBI Taxonomy" id="61395"/>
    <lineage>
        <taxon>Eukaryota</taxon>
        <taxon>Fungi</taxon>
        <taxon>Fungi incertae sedis</taxon>
        <taxon>Zoopagomycota</taxon>
        <taxon>Kickxellomycotina</taxon>
        <taxon>Kickxellomycetes</taxon>
        <taxon>Kickxellales</taxon>
        <taxon>Kickxellaceae</taxon>
        <taxon>Linderina</taxon>
    </lineage>
</organism>
<dbReference type="InterPro" id="IPR047921">
    <property type="entry name" value="LACTB2-like_MBL-fold"/>
</dbReference>
<dbReference type="GeneID" id="63800123"/>
<dbReference type="InterPro" id="IPR001279">
    <property type="entry name" value="Metallo-B-lactamas"/>
</dbReference>
<protein>
    <submittedName>
        <fullName evidence="6">Metallo-hydrolase/oxidoreductase</fullName>
    </submittedName>
</protein>
<evidence type="ECO:0000313" key="7">
    <source>
        <dbReference type="Proteomes" id="UP000193922"/>
    </source>
</evidence>
<dbReference type="Pfam" id="PF17778">
    <property type="entry name" value="WHD_BLACT"/>
    <property type="match status" value="1"/>
</dbReference>
<dbReference type="AlphaFoldDB" id="A0A1Y1WBM5"/>
<keyword evidence="3 6" id="KW-0378">Hydrolase</keyword>
<dbReference type="Pfam" id="PF00753">
    <property type="entry name" value="Lactamase_B"/>
    <property type="match status" value="1"/>
</dbReference>
<dbReference type="GO" id="GO:0044550">
    <property type="term" value="P:secondary metabolite biosynthetic process"/>
    <property type="evidence" value="ECO:0007669"/>
    <property type="project" value="TreeGrafter"/>
</dbReference>
<dbReference type="FunFam" id="3.60.15.10:FF:000041">
    <property type="entry name" value="Metallo-beta-lactamase domain protein"/>
    <property type="match status" value="1"/>
</dbReference>
<comment type="similarity">
    <text evidence="1">Belongs to the metallo-beta-lactamase superfamily. Glyoxalase II family.</text>
</comment>
<evidence type="ECO:0000313" key="6">
    <source>
        <dbReference type="EMBL" id="ORX70941.1"/>
    </source>
</evidence>
<evidence type="ECO:0000256" key="2">
    <source>
        <dbReference type="ARBA" id="ARBA00022723"/>
    </source>
</evidence>
<dbReference type="GO" id="GO:0016787">
    <property type="term" value="F:hydrolase activity"/>
    <property type="evidence" value="ECO:0007669"/>
    <property type="project" value="UniProtKB-KW"/>
</dbReference>
<feature type="domain" description="Metallo-beta-lactamase" evidence="5">
    <location>
        <begin position="29"/>
        <end position="206"/>
    </location>
</feature>
<reference evidence="6 7" key="1">
    <citation type="submission" date="2016-07" db="EMBL/GenBank/DDBJ databases">
        <title>Pervasive Adenine N6-methylation of Active Genes in Fungi.</title>
        <authorList>
            <consortium name="DOE Joint Genome Institute"/>
            <person name="Mondo S.J."/>
            <person name="Dannebaum R.O."/>
            <person name="Kuo R.C."/>
            <person name="Labutti K."/>
            <person name="Haridas S."/>
            <person name="Kuo A."/>
            <person name="Salamov A."/>
            <person name="Ahrendt S.R."/>
            <person name="Lipzen A."/>
            <person name="Sullivan W."/>
            <person name="Andreopoulos W.B."/>
            <person name="Clum A."/>
            <person name="Lindquist E."/>
            <person name="Daum C."/>
            <person name="Ramamoorthy G.K."/>
            <person name="Gryganskyi A."/>
            <person name="Culley D."/>
            <person name="Magnuson J.K."/>
            <person name="James T.Y."/>
            <person name="O'Malley M.A."/>
            <person name="Stajich J.E."/>
            <person name="Spatafora J.W."/>
            <person name="Visel A."/>
            <person name="Grigoriev I.V."/>
        </authorList>
    </citation>
    <scope>NUCLEOTIDE SEQUENCE [LARGE SCALE GENOMIC DNA]</scope>
    <source>
        <strain evidence="6 7">ATCC 12442</strain>
    </source>
</reference>
<dbReference type="STRING" id="61395.A0A1Y1WBM5"/>
<dbReference type="PANTHER" id="PTHR23131">
    <property type="entry name" value="ENDORIBONUCLEASE LACTB2"/>
    <property type="match status" value="1"/>
</dbReference>
<keyword evidence="7" id="KW-1185">Reference proteome</keyword>
<dbReference type="PANTHER" id="PTHR23131:SF0">
    <property type="entry name" value="ENDORIBONUCLEASE LACTB2"/>
    <property type="match status" value="1"/>
</dbReference>
<proteinExistence type="inferred from homology"/>
<keyword evidence="4" id="KW-0862">Zinc</keyword>
<dbReference type="CDD" id="cd07722">
    <property type="entry name" value="LACTB2-like_MBL-fold"/>
    <property type="match status" value="1"/>
</dbReference>
<accession>A0A1Y1WBM5</accession>
<dbReference type="InterPro" id="IPR041516">
    <property type="entry name" value="LACTB2_WH"/>
</dbReference>
<keyword evidence="2" id="KW-0479">Metal-binding</keyword>
<comment type="caution">
    <text evidence="6">The sequence shown here is derived from an EMBL/GenBank/DDBJ whole genome shotgun (WGS) entry which is preliminary data.</text>
</comment>
<dbReference type="InterPro" id="IPR050662">
    <property type="entry name" value="Sec-metab_biosynth-thioest"/>
</dbReference>
<dbReference type="SUPFAM" id="SSF56281">
    <property type="entry name" value="Metallo-hydrolase/oxidoreductase"/>
    <property type="match status" value="1"/>
</dbReference>
<gene>
    <name evidence="6" type="ORF">DL89DRAFT_143716</name>
</gene>
<dbReference type="OrthoDB" id="17458at2759"/>
<dbReference type="EMBL" id="MCFD01000005">
    <property type="protein sequence ID" value="ORX70941.1"/>
    <property type="molecule type" value="Genomic_DNA"/>
</dbReference>
<dbReference type="SMART" id="SM00849">
    <property type="entry name" value="Lactamase_B"/>
    <property type="match status" value="1"/>
</dbReference>
<evidence type="ECO:0000256" key="3">
    <source>
        <dbReference type="ARBA" id="ARBA00022801"/>
    </source>
</evidence>
<dbReference type="InterPro" id="IPR036388">
    <property type="entry name" value="WH-like_DNA-bd_sf"/>
</dbReference>
<dbReference type="Gene3D" id="3.60.15.10">
    <property type="entry name" value="Ribonuclease Z/Hydroxyacylglutathione hydrolase-like"/>
    <property type="match status" value="1"/>
</dbReference>
<dbReference type="GO" id="GO:0046872">
    <property type="term" value="F:metal ion binding"/>
    <property type="evidence" value="ECO:0007669"/>
    <property type="project" value="UniProtKB-KW"/>
</dbReference>
<dbReference type="RefSeq" id="XP_040744520.1">
    <property type="nucleotide sequence ID" value="XM_040883475.1"/>
</dbReference>
<sequence length="307" mass="33077">MDKLATVEQVSKNILRVLALNPGPFTLQGTNTYIVGSGPRRTLIDTGDGAEPEYLALLRKSLGSCRIDQILLTHWHLDHIGGLSKMLSDTSITTPDCRAFKNSHSGVDGQQRVAEALAAAAKSGRLFDIRDSQEFCLDGAVIKAVFTPGHTEDHMAFTVDEGSGPMLVTGDLILGQGTTIVDDLAPYMDSLQRVLGIQPAALLPGHGPVIHSTGDAVKVIEGYISHRNMRERQILAVLGRETAGRRRAWSVADITSDIYPEVTDPRVILAAQHNVTLHLQKLLAQGKVDRAGGNDALWVLRSAAANI</sequence>
<name>A0A1Y1WBM5_9FUNG</name>